<proteinExistence type="predicted"/>
<keyword evidence="1" id="KW-1185">Reference proteome</keyword>
<accession>A0A0M3HHR2</accession>
<dbReference type="Proteomes" id="UP000036681">
    <property type="component" value="Unplaced"/>
</dbReference>
<organism evidence="1 2">
    <name type="scientific">Ascaris lumbricoides</name>
    <name type="common">Giant roundworm</name>
    <dbReference type="NCBI Taxonomy" id="6252"/>
    <lineage>
        <taxon>Eukaryota</taxon>
        <taxon>Metazoa</taxon>
        <taxon>Ecdysozoa</taxon>
        <taxon>Nematoda</taxon>
        <taxon>Chromadorea</taxon>
        <taxon>Rhabditida</taxon>
        <taxon>Spirurina</taxon>
        <taxon>Ascaridomorpha</taxon>
        <taxon>Ascaridoidea</taxon>
        <taxon>Ascarididae</taxon>
        <taxon>Ascaris</taxon>
    </lineage>
</organism>
<dbReference type="WBParaSite" id="ALUE_0000105701-mRNA-1">
    <property type="protein sequence ID" value="ALUE_0000105701-mRNA-1"/>
    <property type="gene ID" value="ALUE_0000105701"/>
</dbReference>
<dbReference type="AlphaFoldDB" id="A0A0M3HHR2"/>
<sequence>MLTSTIIHLRLLMVMSNQHQRRYCLRRQCLLTMHDHRRSIRRPPWHLVN</sequence>
<protein>
    <submittedName>
        <fullName evidence="2">Secreted protein</fullName>
    </submittedName>
</protein>
<evidence type="ECO:0000313" key="2">
    <source>
        <dbReference type="WBParaSite" id="ALUE_0000105701-mRNA-1"/>
    </source>
</evidence>
<evidence type="ECO:0000313" key="1">
    <source>
        <dbReference type="Proteomes" id="UP000036681"/>
    </source>
</evidence>
<reference evidence="2" key="1">
    <citation type="submission" date="2017-02" db="UniProtKB">
        <authorList>
            <consortium name="WormBaseParasite"/>
        </authorList>
    </citation>
    <scope>IDENTIFICATION</scope>
</reference>
<name>A0A0M3HHR2_ASCLU</name>